<feature type="domain" description="DNA polymerase III delta subunit C-terminal" evidence="8">
    <location>
        <begin position="212"/>
        <end position="322"/>
    </location>
</feature>
<dbReference type="GO" id="GO:0008408">
    <property type="term" value="F:3'-5' exonuclease activity"/>
    <property type="evidence" value="ECO:0007669"/>
    <property type="project" value="InterPro"/>
</dbReference>
<dbReference type="Gene3D" id="3.40.50.300">
    <property type="entry name" value="P-loop containing nucleotide triphosphate hydrolases"/>
    <property type="match status" value="1"/>
</dbReference>
<comment type="caution">
    <text evidence="9">The sequence shown here is derived from an EMBL/GenBank/DDBJ whole genome shotgun (WGS) entry which is preliminary data.</text>
</comment>
<organism evidence="9 10">
    <name type="scientific">Plasticicumulans acidivorans</name>
    <dbReference type="NCBI Taxonomy" id="886464"/>
    <lineage>
        <taxon>Bacteria</taxon>
        <taxon>Pseudomonadati</taxon>
        <taxon>Pseudomonadota</taxon>
        <taxon>Gammaproteobacteria</taxon>
        <taxon>Candidatus Competibacteraceae</taxon>
        <taxon>Plasticicumulans</taxon>
    </lineage>
</organism>
<dbReference type="SUPFAM" id="SSF52540">
    <property type="entry name" value="P-loop containing nucleoside triphosphate hydrolases"/>
    <property type="match status" value="1"/>
</dbReference>
<dbReference type="PANTHER" id="PTHR11669">
    <property type="entry name" value="REPLICATION FACTOR C / DNA POLYMERASE III GAMMA-TAU SUBUNIT"/>
    <property type="match status" value="1"/>
</dbReference>
<dbReference type="SUPFAM" id="SSF48019">
    <property type="entry name" value="post-AAA+ oligomerization domain-like"/>
    <property type="match status" value="1"/>
</dbReference>
<evidence type="ECO:0000256" key="2">
    <source>
        <dbReference type="ARBA" id="ARBA00014363"/>
    </source>
</evidence>
<dbReference type="EMBL" id="QGTJ01000010">
    <property type="protein sequence ID" value="PWV59547.1"/>
    <property type="molecule type" value="Genomic_DNA"/>
</dbReference>
<dbReference type="NCBIfam" id="TIGR00678">
    <property type="entry name" value="holB"/>
    <property type="match status" value="1"/>
</dbReference>
<protein>
    <recommendedName>
        <fullName evidence="2">DNA polymerase III subunit delta'</fullName>
        <ecNumber evidence="1">2.7.7.7</ecNumber>
    </recommendedName>
</protein>
<sequence length="330" mass="35991">MSTGAEARLPWHETLWQGVATRIDAGRLPHALLLSGPAGLGKLDFATQLAQALLCEARTADGHGCGTCRGCLLFAAGSHPDFRRVEPAEDGKVIRVEQVRELIEFLALTSGNVGRRVVLLQPADRLNANAANSLLKTLEEPPAGSHLLLLSAHPAGLLPTIRSRCQTLAFTAPDTARALAWLAPQVGEADPQLLLALAAGSPLRALQLAAQLPRRRELFRAFLDVATGKLDPLRAAELWLEDDVALAVHWLLGWYLDLLRLNMAATPPQLTNPDLREALCTLTGRLRADYLARRWEAALRLRELLATQANPQLLLEEFFIDWAGVAARRV</sequence>
<dbReference type="RefSeq" id="WP_170123646.1">
    <property type="nucleotide sequence ID" value="NZ_QGTJ01000010.1"/>
</dbReference>
<evidence type="ECO:0000256" key="6">
    <source>
        <dbReference type="ARBA" id="ARBA00022932"/>
    </source>
</evidence>
<accession>A0A317MRW8</accession>
<keyword evidence="4" id="KW-0548">Nucleotidyltransferase</keyword>
<dbReference type="InterPro" id="IPR027417">
    <property type="entry name" value="P-loop_NTPase"/>
</dbReference>
<dbReference type="Pfam" id="PF13177">
    <property type="entry name" value="DNA_pol3_delta2"/>
    <property type="match status" value="1"/>
</dbReference>
<keyword evidence="6" id="KW-0239">DNA-directed DNA polymerase</keyword>
<evidence type="ECO:0000259" key="8">
    <source>
        <dbReference type="Pfam" id="PF09115"/>
    </source>
</evidence>
<evidence type="ECO:0000313" key="10">
    <source>
        <dbReference type="Proteomes" id="UP000246569"/>
    </source>
</evidence>
<keyword evidence="5" id="KW-0235">DNA replication</keyword>
<dbReference type="NCBIfam" id="NF004310">
    <property type="entry name" value="PRK05707.1"/>
    <property type="match status" value="1"/>
</dbReference>
<evidence type="ECO:0000256" key="3">
    <source>
        <dbReference type="ARBA" id="ARBA00022679"/>
    </source>
</evidence>
<dbReference type="InterPro" id="IPR004622">
    <property type="entry name" value="DNA_pol_HolB"/>
</dbReference>
<dbReference type="InterPro" id="IPR050238">
    <property type="entry name" value="DNA_Rep/Repair_Clamp_Loader"/>
</dbReference>
<proteinExistence type="predicted"/>
<dbReference type="Gene3D" id="1.20.272.10">
    <property type="match status" value="1"/>
</dbReference>
<dbReference type="PANTHER" id="PTHR11669:SF8">
    <property type="entry name" value="DNA POLYMERASE III SUBUNIT DELTA"/>
    <property type="match status" value="1"/>
</dbReference>
<dbReference type="Proteomes" id="UP000246569">
    <property type="component" value="Unassembled WGS sequence"/>
</dbReference>
<dbReference type="InterPro" id="IPR015199">
    <property type="entry name" value="DNA_pol_III_delta_C"/>
</dbReference>
<dbReference type="EC" id="2.7.7.7" evidence="1"/>
<dbReference type="GO" id="GO:0003677">
    <property type="term" value="F:DNA binding"/>
    <property type="evidence" value="ECO:0007669"/>
    <property type="project" value="InterPro"/>
</dbReference>
<reference evidence="9 10" key="1">
    <citation type="submission" date="2018-05" db="EMBL/GenBank/DDBJ databases">
        <title>Genomic Encyclopedia of Type Strains, Phase IV (KMG-IV): sequencing the most valuable type-strain genomes for metagenomic binning, comparative biology and taxonomic classification.</title>
        <authorList>
            <person name="Goeker M."/>
        </authorList>
    </citation>
    <scope>NUCLEOTIDE SEQUENCE [LARGE SCALE GENOMIC DNA]</scope>
    <source>
        <strain evidence="9 10">DSM 23606</strain>
    </source>
</reference>
<evidence type="ECO:0000256" key="4">
    <source>
        <dbReference type="ARBA" id="ARBA00022695"/>
    </source>
</evidence>
<dbReference type="GO" id="GO:0006261">
    <property type="term" value="P:DNA-templated DNA replication"/>
    <property type="evidence" value="ECO:0007669"/>
    <property type="project" value="TreeGrafter"/>
</dbReference>
<gene>
    <name evidence="9" type="ORF">C7443_11092</name>
</gene>
<dbReference type="Pfam" id="PF09115">
    <property type="entry name" value="DNApol3-delta_C"/>
    <property type="match status" value="1"/>
</dbReference>
<dbReference type="InterPro" id="IPR008921">
    <property type="entry name" value="DNA_pol3_clamp-load_cplx_C"/>
</dbReference>
<evidence type="ECO:0000256" key="7">
    <source>
        <dbReference type="ARBA" id="ARBA00049244"/>
    </source>
</evidence>
<dbReference type="GO" id="GO:0003887">
    <property type="term" value="F:DNA-directed DNA polymerase activity"/>
    <property type="evidence" value="ECO:0007669"/>
    <property type="project" value="UniProtKB-KW"/>
</dbReference>
<name>A0A317MRW8_9GAMM</name>
<keyword evidence="3" id="KW-0808">Transferase</keyword>
<comment type="catalytic activity">
    <reaction evidence="7">
        <text>DNA(n) + a 2'-deoxyribonucleoside 5'-triphosphate = DNA(n+1) + diphosphate</text>
        <dbReference type="Rhea" id="RHEA:22508"/>
        <dbReference type="Rhea" id="RHEA-COMP:17339"/>
        <dbReference type="Rhea" id="RHEA-COMP:17340"/>
        <dbReference type="ChEBI" id="CHEBI:33019"/>
        <dbReference type="ChEBI" id="CHEBI:61560"/>
        <dbReference type="ChEBI" id="CHEBI:173112"/>
        <dbReference type="EC" id="2.7.7.7"/>
    </reaction>
</comment>
<dbReference type="AlphaFoldDB" id="A0A317MRW8"/>
<keyword evidence="10" id="KW-1185">Reference proteome</keyword>
<evidence type="ECO:0000256" key="1">
    <source>
        <dbReference type="ARBA" id="ARBA00012417"/>
    </source>
</evidence>
<dbReference type="GO" id="GO:0009360">
    <property type="term" value="C:DNA polymerase III complex"/>
    <property type="evidence" value="ECO:0007669"/>
    <property type="project" value="InterPro"/>
</dbReference>
<evidence type="ECO:0000313" key="9">
    <source>
        <dbReference type="EMBL" id="PWV59547.1"/>
    </source>
</evidence>
<evidence type="ECO:0000256" key="5">
    <source>
        <dbReference type="ARBA" id="ARBA00022705"/>
    </source>
</evidence>